<dbReference type="CDD" id="cd08616">
    <property type="entry name" value="PI-PLCXD1c"/>
    <property type="match status" value="1"/>
</dbReference>
<dbReference type="GO" id="GO:0008081">
    <property type="term" value="F:phosphoric diester hydrolase activity"/>
    <property type="evidence" value="ECO:0007669"/>
    <property type="project" value="InterPro"/>
</dbReference>
<dbReference type="Pfam" id="PF00388">
    <property type="entry name" value="PI-PLC-X"/>
    <property type="match status" value="1"/>
</dbReference>
<evidence type="ECO:0000313" key="2">
    <source>
        <dbReference type="EMBL" id="KAF7711939.1"/>
    </source>
</evidence>
<gene>
    <name evidence="2" type="ORF">HF521_000950</name>
</gene>
<reference evidence="2" key="1">
    <citation type="submission" date="2020-08" db="EMBL/GenBank/DDBJ databases">
        <title>Chromosome-level assembly of Southern catfish (Silurus meridionalis) provides insights into visual adaptation to the nocturnal and benthic lifestyles.</title>
        <authorList>
            <person name="Zhang Y."/>
            <person name="Wang D."/>
            <person name="Peng Z."/>
        </authorList>
    </citation>
    <scope>NUCLEOTIDE SEQUENCE</scope>
    <source>
        <strain evidence="2">SWU-2019-XX</strain>
        <tissue evidence="2">Muscle</tissue>
    </source>
</reference>
<comment type="caution">
    <text evidence="2">The sequence shown here is derived from an EMBL/GenBank/DDBJ whole genome shotgun (WGS) entry which is preliminary data.</text>
</comment>
<keyword evidence="3" id="KW-1185">Reference proteome</keyword>
<dbReference type="OrthoDB" id="1046782at2759"/>
<dbReference type="PROSITE" id="PS50007">
    <property type="entry name" value="PIPLC_X_DOMAIN"/>
    <property type="match status" value="1"/>
</dbReference>
<accession>A0A8T0BXY5</accession>
<dbReference type="Proteomes" id="UP000606274">
    <property type="component" value="Unassembled WGS sequence"/>
</dbReference>
<dbReference type="EMBL" id="JABFDY010000001">
    <property type="protein sequence ID" value="KAF7711939.1"/>
    <property type="molecule type" value="Genomic_DNA"/>
</dbReference>
<evidence type="ECO:0000313" key="3">
    <source>
        <dbReference type="Proteomes" id="UP000606274"/>
    </source>
</evidence>
<protein>
    <recommendedName>
        <fullName evidence="1">Phosphatidylinositol-specific phospholipase C X domain-containing protein</fullName>
    </recommendedName>
</protein>
<dbReference type="PANTHER" id="PTHR13593">
    <property type="match status" value="1"/>
</dbReference>
<dbReference type="InterPro" id="IPR051057">
    <property type="entry name" value="PI-PLC_domain"/>
</dbReference>
<evidence type="ECO:0000259" key="1">
    <source>
        <dbReference type="SMART" id="SM00148"/>
    </source>
</evidence>
<dbReference type="Gene3D" id="3.20.20.190">
    <property type="entry name" value="Phosphatidylinositol (PI) phosphodiesterase"/>
    <property type="match status" value="1"/>
</dbReference>
<dbReference type="InterPro" id="IPR017946">
    <property type="entry name" value="PLC-like_Pdiesterase_TIM-brl"/>
</dbReference>
<dbReference type="SUPFAM" id="SSF51695">
    <property type="entry name" value="PLC-like phosphodiesterases"/>
    <property type="match status" value="1"/>
</dbReference>
<dbReference type="PANTHER" id="PTHR13593:SF24">
    <property type="entry name" value="PI-PLC X DOMAIN-CONTAINING PROTEIN 1"/>
    <property type="match status" value="1"/>
</dbReference>
<organism evidence="2 3">
    <name type="scientific">Silurus meridionalis</name>
    <name type="common">Southern catfish</name>
    <name type="synonym">Silurus soldatovi meridionalis</name>
    <dbReference type="NCBI Taxonomy" id="175797"/>
    <lineage>
        <taxon>Eukaryota</taxon>
        <taxon>Metazoa</taxon>
        <taxon>Chordata</taxon>
        <taxon>Craniata</taxon>
        <taxon>Vertebrata</taxon>
        <taxon>Euteleostomi</taxon>
        <taxon>Actinopterygii</taxon>
        <taxon>Neopterygii</taxon>
        <taxon>Teleostei</taxon>
        <taxon>Ostariophysi</taxon>
        <taxon>Siluriformes</taxon>
        <taxon>Siluridae</taxon>
        <taxon>Silurus</taxon>
    </lineage>
</organism>
<sequence>MAPCLNSARNTGDWMKCLPEELWDIPLTNLAIPGSHDAMSYCLDITSPLLRSESDSFRLLDRVFYCFTRPIIYKWATTQLKNIVQQLQAGVRYFDLRIAHKQNDVSRDLYFTHVIYTQVTVVDTLNTVATWLSEHPKEIVILACSHFEGLSEKLHEEFIYSLKIIFGSKLCPPKADTTLRSLWSSGYQVVLSYEDHAAERHKELWPEIPYWWANKADAEELIQYLDSQKRFGRPDGFFVAGLNLTADRCFMASNPHISLRTVTMEQWECVRRWLEDQKPGSDMTSLNIIAGDFIGLIPLCSIIIDLNKKLLKRRSPKKVEVRTAA</sequence>
<dbReference type="InterPro" id="IPR042158">
    <property type="entry name" value="PLCXD1/2/3"/>
</dbReference>
<feature type="domain" description="Phosphatidylinositol-specific phospholipase C X" evidence="1">
    <location>
        <begin position="21"/>
        <end position="194"/>
    </location>
</feature>
<dbReference type="SMART" id="SM00148">
    <property type="entry name" value="PLCXc"/>
    <property type="match status" value="1"/>
</dbReference>
<proteinExistence type="predicted"/>
<dbReference type="InterPro" id="IPR000909">
    <property type="entry name" value="PLipase_C_PInositol-sp_X_dom"/>
</dbReference>
<dbReference type="AlphaFoldDB" id="A0A8T0BXY5"/>
<dbReference type="GO" id="GO:0006629">
    <property type="term" value="P:lipid metabolic process"/>
    <property type="evidence" value="ECO:0007669"/>
    <property type="project" value="InterPro"/>
</dbReference>
<name>A0A8T0BXY5_SILME</name>